<dbReference type="EMBL" id="LFYR01000814">
    <property type="protein sequence ID" value="KMZ68702.1"/>
    <property type="molecule type" value="Genomic_DNA"/>
</dbReference>
<dbReference type="Pfam" id="PF12796">
    <property type="entry name" value="Ank_2"/>
    <property type="match status" value="5"/>
</dbReference>
<dbReference type="OMA" id="KEMRMVG"/>
<proteinExistence type="predicted"/>
<keyword evidence="2 3" id="KW-0040">ANK repeat</keyword>
<reference evidence="5" key="1">
    <citation type="journal article" date="2016" name="Nature">
        <title>The genome of the seagrass Zostera marina reveals angiosperm adaptation to the sea.</title>
        <authorList>
            <person name="Olsen J.L."/>
            <person name="Rouze P."/>
            <person name="Verhelst B."/>
            <person name="Lin Y.-C."/>
            <person name="Bayer T."/>
            <person name="Collen J."/>
            <person name="Dattolo E."/>
            <person name="De Paoli E."/>
            <person name="Dittami S."/>
            <person name="Maumus F."/>
            <person name="Michel G."/>
            <person name="Kersting A."/>
            <person name="Lauritano C."/>
            <person name="Lohaus R."/>
            <person name="Toepel M."/>
            <person name="Tonon T."/>
            <person name="Vanneste K."/>
            <person name="Amirebrahimi M."/>
            <person name="Brakel J."/>
            <person name="Bostroem C."/>
            <person name="Chovatia M."/>
            <person name="Grimwood J."/>
            <person name="Jenkins J.W."/>
            <person name="Jueterbock A."/>
            <person name="Mraz A."/>
            <person name="Stam W.T."/>
            <person name="Tice H."/>
            <person name="Bornberg-Bauer E."/>
            <person name="Green P.J."/>
            <person name="Pearson G.A."/>
            <person name="Procaccini G."/>
            <person name="Duarte C.M."/>
            <person name="Schmutz J."/>
            <person name="Reusch T.B.H."/>
            <person name="Van de Peer Y."/>
        </authorList>
    </citation>
    <scope>NUCLEOTIDE SEQUENCE [LARGE SCALE GENOMIC DNA]</scope>
    <source>
        <strain evidence="5">cv. Finnish</strain>
    </source>
</reference>
<feature type="repeat" description="ANK" evidence="3">
    <location>
        <begin position="557"/>
        <end position="589"/>
    </location>
</feature>
<dbReference type="SMART" id="SM00248">
    <property type="entry name" value="ANK"/>
    <property type="match status" value="12"/>
</dbReference>
<protein>
    <submittedName>
        <fullName evidence="4">Putative Ankyrin repeat-containing protein</fullName>
    </submittedName>
</protein>
<feature type="repeat" description="ANK" evidence="3">
    <location>
        <begin position="490"/>
        <end position="522"/>
    </location>
</feature>
<keyword evidence="5" id="KW-1185">Reference proteome</keyword>
<feature type="repeat" description="ANK" evidence="3">
    <location>
        <begin position="590"/>
        <end position="622"/>
    </location>
</feature>
<dbReference type="SUPFAM" id="SSF48403">
    <property type="entry name" value="Ankyrin repeat"/>
    <property type="match status" value="2"/>
</dbReference>
<dbReference type="AlphaFoldDB" id="A0A0K9PKF3"/>
<evidence type="ECO:0000313" key="5">
    <source>
        <dbReference type="Proteomes" id="UP000036987"/>
    </source>
</evidence>
<sequence length="759" mass="83611">MTAFESLHGDVSILMVPTKGGTKQVFPVDCEADVSQRLVEASYSGDVGEVVECLADPYVDVNFAGVVRLREWRTDVVLREEMADEILFENEEIRTEVSALFLAAHNGKRDLVRKLLNAGADVNQQLFRGFAITAAVREGRIEIIELLVKSGASQAACEDALLEACCHNCPKLTELLMDSEQIRHQIATHALVLACARGFVEVAEVLMKKYDVDPNGMTRILLRSLKPTLHTNVDCTPLVAAIVSRQTHAVRRLLQTGVKMDSKVSLGAWSWDVTTGEEFRVGAGLSDPYSLIWCAVEYFESSATILRLLLQHHLHVNVTHNGRTLLHHAILCNNPTAVSVLLDSGADVEFPVKTNGKVEFRSIHMAARFGSSEILNILIDFGCEIDSRTDSGETAVMLCAKYQKENCLRPLVMAGADLLLVNFSGDSAVSIAASEQWSAEFQRIVMEVISASKTPIFSPLMFASLCGDVPSLQVLLASLPSTRVDEQDENGYSAVMIAAKEGHVDAFRFLVFAGANMKLRNKFGETAMTISLSNTKKDLFENVILKYASEKGMESSPSFNALHCASRRGDIEVVRLLTAKGYDVNILDENDYTPLMLAAREGHDEMCSLLISRGARCDIKTSRGETALSLARTNKNKSSSSSEVVLDELSRVLVLRGCNLRKHTKGGRGSPHGKMLRMVDGKLRWGSSSKRNVVCKEVEVGASLPFRRCRRRKGDDYDPGTFRVVTTKNKEVHFVCEGGIENAELWVRGIRLLTRIVGK</sequence>
<evidence type="ECO:0000256" key="1">
    <source>
        <dbReference type="ARBA" id="ARBA00022737"/>
    </source>
</evidence>
<dbReference type="STRING" id="29655.A0A0K9PKF3"/>
<evidence type="ECO:0000256" key="2">
    <source>
        <dbReference type="ARBA" id="ARBA00023043"/>
    </source>
</evidence>
<evidence type="ECO:0000313" key="4">
    <source>
        <dbReference type="EMBL" id="KMZ68702.1"/>
    </source>
</evidence>
<dbReference type="PANTHER" id="PTHR24123:SF139">
    <property type="entry name" value="ANKYRIN"/>
    <property type="match status" value="1"/>
</dbReference>
<organism evidence="4 5">
    <name type="scientific">Zostera marina</name>
    <name type="common">Eelgrass</name>
    <dbReference type="NCBI Taxonomy" id="29655"/>
    <lineage>
        <taxon>Eukaryota</taxon>
        <taxon>Viridiplantae</taxon>
        <taxon>Streptophyta</taxon>
        <taxon>Embryophyta</taxon>
        <taxon>Tracheophyta</taxon>
        <taxon>Spermatophyta</taxon>
        <taxon>Magnoliopsida</taxon>
        <taxon>Liliopsida</taxon>
        <taxon>Zosteraceae</taxon>
        <taxon>Zostera</taxon>
    </lineage>
</organism>
<dbReference type="Proteomes" id="UP000036987">
    <property type="component" value="Unassembled WGS sequence"/>
</dbReference>
<dbReference type="PANTHER" id="PTHR24123">
    <property type="entry name" value="ANKYRIN REPEAT-CONTAINING"/>
    <property type="match status" value="1"/>
</dbReference>
<dbReference type="InterPro" id="IPR002110">
    <property type="entry name" value="Ankyrin_rpt"/>
</dbReference>
<dbReference type="Gene3D" id="1.25.40.20">
    <property type="entry name" value="Ankyrin repeat-containing domain"/>
    <property type="match status" value="5"/>
</dbReference>
<comment type="caution">
    <text evidence="4">The sequence shown here is derived from an EMBL/GenBank/DDBJ whole genome shotgun (WGS) entry which is preliminary data.</text>
</comment>
<dbReference type="InterPro" id="IPR036770">
    <property type="entry name" value="Ankyrin_rpt-contain_sf"/>
</dbReference>
<accession>A0A0K9PKF3</accession>
<evidence type="ECO:0000256" key="3">
    <source>
        <dbReference type="PROSITE-ProRule" id="PRU00023"/>
    </source>
</evidence>
<dbReference type="OrthoDB" id="194358at2759"/>
<dbReference type="InterPro" id="IPR051165">
    <property type="entry name" value="Multifunctional_ANK_Repeat"/>
</dbReference>
<feature type="repeat" description="ANK" evidence="3">
    <location>
        <begin position="321"/>
        <end position="353"/>
    </location>
</feature>
<dbReference type="PROSITE" id="PS50088">
    <property type="entry name" value="ANK_REPEAT"/>
    <property type="match status" value="6"/>
</dbReference>
<keyword evidence="1" id="KW-0677">Repeat</keyword>
<name>A0A0K9PKF3_ZOSMR</name>
<gene>
    <name evidence="4" type="ORF">ZOSMA_230G00230</name>
</gene>
<feature type="repeat" description="ANK" evidence="3">
    <location>
        <begin position="363"/>
        <end position="390"/>
    </location>
</feature>
<feature type="repeat" description="ANK" evidence="3">
    <location>
        <begin position="95"/>
        <end position="123"/>
    </location>
</feature>
<dbReference type="PROSITE" id="PS50297">
    <property type="entry name" value="ANK_REP_REGION"/>
    <property type="match status" value="5"/>
</dbReference>